<dbReference type="Proteomes" id="UP001154282">
    <property type="component" value="Unassembled WGS sequence"/>
</dbReference>
<accession>A0AAV0QJL8</accession>
<dbReference type="AlphaFoldDB" id="A0AAV0QJL8"/>
<proteinExistence type="predicted"/>
<sequence>AHRRTIHNLVVPTKLGDLEPVFHRPRAGLPFDPTGSNEPLLDIIVVAFHLPNRRLITGRLSGELDVEVGGSLDGVAWLGIYGKEDHGEALGELVVVLKDGERAFFGLGSVESYTAAVSRDGGKDEVVEAGAEWSAIHVSDGDGRSSE</sequence>
<gene>
    <name evidence="1" type="ORF">LITE_LOCUS43212</name>
</gene>
<feature type="non-terminal residue" evidence="1">
    <location>
        <position position="1"/>
    </location>
</feature>
<reference evidence="1" key="1">
    <citation type="submission" date="2022-08" db="EMBL/GenBank/DDBJ databases">
        <authorList>
            <person name="Gutierrez-Valencia J."/>
        </authorList>
    </citation>
    <scope>NUCLEOTIDE SEQUENCE</scope>
</reference>
<evidence type="ECO:0000313" key="1">
    <source>
        <dbReference type="EMBL" id="CAI0544533.1"/>
    </source>
</evidence>
<name>A0AAV0QJL8_9ROSI</name>
<protein>
    <submittedName>
        <fullName evidence="1">Uncharacterized protein</fullName>
    </submittedName>
</protein>
<evidence type="ECO:0000313" key="2">
    <source>
        <dbReference type="Proteomes" id="UP001154282"/>
    </source>
</evidence>
<keyword evidence="2" id="KW-1185">Reference proteome</keyword>
<dbReference type="EMBL" id="CAMGYJ010000009">
    <property type="protein sequence ID" value="CAI0544533.1"/>
    <property type="molecule type" value="Genomic_DNA"/>
</dbReference>
<comment type="caution">
    <text evidence="1">The sequence shown here is derived from an EMBL/GenBank/DDBJ whole genome shotgun (WGS) entry which is preliminary data.</text>
</comment>
<organism evidence="1 2">
    <name type="scientific">Linum tenue</name>
    <dbReference type="NCBI Taxonomy" id="586396"/>
    <lineage>
        <taxon>Eukaryota</taxon>
        <taxon>Viridiplantae</taxon>
        <taxon>Streptophyta</taxon>
        <taxon>Embryophyta</taxon>
        <taxon>Tracheophyta</taxon>
        <taxon>Spermatophyta</taxon>
        <taxon>Magnoliopsida</taxon>
        <taxon>eudicotyledons</taxon>
        <taxon>Gunneridae</taxon>
        <taxon>Pentapetalae</taxon>
        <taxon>rosids</taxon>
        <taxon>fabids</taxon>
        <taxon>Malpighiales</taxon>
        <taxon>Linaceae</taxon>
        <taxon>Linum</taxon>
    </lineage>
</organism>